<proteinExistence type="predicted"/>
<feature type="compositionally biased region" description="Polar residues" evidence="1">
    <location>
        <begin position="1"/>
        <end position="15"/>
    </location>
</feature>
<accession>A0A6J5KJZ5</accession>
<dbReference type="EMBL" id="LR796157">
    <property type="protein sequence ID" value="CAB4121981.1"/>
    <property type="molecule type" value="Genomic_DNA"/>
</dbReference>
<name>A0A6J5KJZ5_9CAUD</name>
<sequence length="91" mass="10002">MSEETTITSDASSPEETPKFKTGYLVLVSDDGNVFVEKDTTQLPISVEREATLLEVRRYTSEILMDLQAQAAAEYTSLRLKADASAEAQQA</sequence>
<evidence type="ECO:0000313" key="2">
    <source>
        <dbReference type="EMBL" id="CAB4121981.1"/>
    </source>
</evidence>
<organism evidence="2">
    <name type="scientific">uncultured Caudovirales phage</name>
    <dbReference type="NCBI Taxonomy" id="2100421"/>
    <lineage>
        <taxon>Viruses</taxon>
        <taxon>Duplodnaviria</taxon>
        <taxon>Heunggongvirae</taxon>
        <taxon>Uroviricota</taxon>
        <taxon>Caudoviricetes</taxon>
        <taxon>Peduoviridae</taxon>
        <taxon>Maltschvirus</taxon>
        <taxon>Maltschvirus maltsch</taxon>
    </lineage>
</organism>
<evidence type="ECO:0000256" key="1">
    <source>
        <dbReference type="SAM" id="MobiDB-lite"/>
    </source>
</evidence>
<reference evidence="2" key="1">
    <citation type="submission" date="2020-04" db="EMBL/GenBank/DDBJ databases">
        <authorList>
            <person name="Chiriac C."/>
            <person name="Salcher M."/>
            <person name="Ghai R."/>
            <person name="Kavagutti S V."/>
        </authorList>
    </citation>
    <scope>NUCLEOTIDE SEQUENCE</scope>
</reference>
<protein>
    <submittedName>
        <fullName evidence="2">Uncharacterized protein</fullName>
    </submittedName>
</protein>
<gene>
    <name evidence="2" type="ORF">UFOVP27_33</name>
</gene>
<feature type="region of interest" description="Disordered" evidence="1">
    <location>
        <begin position="1"/>
        <end position="20"/>
    </location>
</feature>